<dbReference type="AlphaFoldDB" id="A0A1G7R3Y7"/>
<keyword evidence="3" id="KW-0804">Transcription</keyword>
<dbReference type="EMBL" id="FNCG01000002">
    <property type="protein sequence ID" value="SDG05501.1"/>
    <property type="molecule type" value="Genomic_DNA"/>
</dbReference>
<dbReference type="Pfam" id="PF12833">
    <property type="entry name" value="HTH_18"/>
    <property type="match status" value="1"/>
</dbReference>
<dbReference type="InterPro" id="IPR003313">
    <property type="entry name" value="AraC-bd"/>
</dbReference>
<dbReference type="SMART" id="SM00342">
    <property type="entry name" value="HTH_ARAC"/>
    <property type="match status" value="1"/>
</dbReference>
<keyword evidence="6" id="KW-1185">Reference proteome</keyword>
<evidence type="ECO:0000256" key="3">
    <source>
        <dbReference type="ARBA" id="ARBA00023163"/>
    </source>
</evidence>
<dbReference type="InterPro" id="IPR018060">
    <property type="entry name" value="HTH_AraC"/>
</dbReference>
<dbReference type="PANTHER" id="PTHR43280">
    <property type="entry name" value="ARAC-FAMILY TRANSCRIPTIONAL REGULATOR"/>
    <property type="match status" value="1"/>
</dbReference>
<keyword evidence="2 5" id="KW-0238">DNA-binding</keyword>
<dbReference type="Pfam" id="PF02311">
    <property type="entry name" value="AraC_binding"/>
    <property type="match status" value="1"/>
</dbReference>
<reference evidence="6" key="1">
    <citation type="submission" date="2016-10" db="EMBL/GenBank/DDBJ databases">
        <authorList>
            <person name="Varghese N."/>
            <person name="Submissions S."/>
        </authorList>
    </citation>
    <scope>NUCLEOTIDE SEQUENCE [LARGE SCALE GENOMIC DNA]</scope>
    <source>
        <strain evidence="6">Gh-67</strain>
    </source>
</reference>
<dbReference type="PROSITE" id="PS01124">
    <property type="entry name" value="HTH_ARAC_FAMILY_2"/>
    <property type="match status" value="1"/>
</dbReference>
<name>A0A1G7R3Y7_9SPHI</name>
<dbReference type="RefSeq" id="WP_091163044.1">
    <property type="nucleotide sequence ID" value="NZ_FNCG01000002.1"/>
</dbReference>
<feature type="domain" description="HTH araC/xylS-type" evidence="4">
    <location>
        <begin position="197"/>
        <end position="295"/>
    </location>
</feature>
<evidence type="ECO:0000256" key="2">
    <source>
        <dbReference type="ARBA" id="ARBA00023125"/>
    </source>
</evidence>
<protein>
    <submittedName>
        <fullName evidence="5">AraC-type DNA-binding protein</fullName>
    </submittedName>
</protein>
<evidence type="ECO:0000313" key="6">
    <source>
        <dbReference type="Proteomes" id="UP000199705"/>
    </source>
</evidence>
<dbReference type="PANTHER" id="PTHR43280:SF32">
    <property type="entry name" value="TRANSCRIPTIONAL REGULATORY PROTEIN"/>
    <property type="match status" value="1"/>
</dbReference>
<dbReference type="SUPFAM" id="SSF51215">
    <property type="entry name" value="Regulatory protein AraC"/>
    <property type="match status" value="1"/>
</dbReference>
<accession>A0A1G7R3Y7</accession>
<dbReference type="InterPro" id="IPR037923">
    <property type="entry name" value="HTH-like"/>
</dbReference>
<dbReference type="SUPFAM" id="SSF46689">
    <property type="entry name" value="Homeodomain-like"/>
    <property type="match status" value="1"/>
</dbReference>
<evidence type="ECO:0000259" key="4">
    <source>
        <dbReference type="PROSITE" id="PS01124"/>
    </source>
</evidence>
<gene>
    <name evidence="5" type="ORF">SAMN05192573_102120</name>
</gene>
<dbReference type="GO" id="GO:0003700">
    <property type="term" value="F:DNA-binding transcription factor activity"/>
    <property type="evidence" value="ECO:0007669"/>
    <property type="project" value="InterPro"/>
</dbReference>
<dbReference type="STRING" id="551996.SAMN05192573_102120"/>
<keyword evidence="1" id="KW-0805">Transcription regulation</keyword>
<evidence type="ECO:0000313" key="5">
    <source>
        <dbReference type="EMBL" id="SDG05501.1"/>
    </source>
</evidence>
<proteinExistence type="predicted"/>
<dbReference type="Gene3D" id="1.10.10.60">
    <property type="entry name" value="Homeodomain-like"/>
    <property type="match status" value="1"/>
</dbReference>
<sequence>MPVLTVAEKTLIPTFTLQQNNERGNTMIDVREAGGQCGEFRLDPAFLQPHRKDYYFFVLVKGGANRHWIDFVPYTVKPDTFYFTIPQQVHLKEHSAPMEGLMMSFTNEFLQLEDNRILQQLPIIQNPAAAHEIKLSPVDLAFIEDTMRKMLTEFNADGTWRNQMLTSWLRVLVIYLSRLYSEQYNETCVTLNYCLLKSFQALIGEHYASQHDVAAYAEQLNLTPGHFTEVIKQQSGKTAITHIHERLIVEAKRRLLHTELSVKQIADELGFEDAAYFNRFFKRLADTTPIAFRMQIREMYS</sequence>
<dbReference type="Proteomes" id="UP000199705">
    <property type="component" value="Unassembled WGS sequence"/>
</dbReference>
<evidence type="ECO:0000256" key="1">
    <source>
        <dbReference type="ARBA" id="ARBA00023015"/>
    </source>
</evidence>
<dbReference type="GO" id="GO:0043565">
    <property type="term" value="F:sequence-specific DNA binding"/>
    <property type="evidence" value="ECO:0007669"/>
    <property type="project" value="InterPro"/>
</dbReference>
<dbReference type="InterPro" id="IPR009057">
    <property type="entry name" value="Homeodomain-like_sf"/>
</dbReference>
<organism evidence="5 6">
    <name type="scientific">Mucilaginibacter gossypii</name>
    <dbReference type="NCBI Taxonomy" id="551996"/>
    <lineage>
        <taxon>Bacteria</taxon>
        <taxon>Pseudomonadati</taxon>
        <taxon>Bacteroidota</taxon>
        <taxon>Sphingobacteriia</taxon>
        <taxon>Sphingobacteriales</taxon>
        <taxon>Sphingobacteriaceae</taxon>
        <taxon>Mucilaginibacter</taxon>
    </lineage>
</organism>